<dbReference type="PROSITE" id="PS00893">
    <property type="entry name" value="NUDIX_BOX"/>
    <property type="match status" value="1"/>
</dbReference>
<dbReference type="Gene3D" id="3.90.79.10">
    <property type="entry name" value="Nucleoside Triphosphate Pyrophosphohydrolase"/>
    <property type="match status" value="1"/>
</dbReference>
<dbReference type="GO" id="GO:0016787">
    <property type="term" value="F:hydrolase activity"/>
    <property type="evidence" value="ECO:0007669"/>
    <property type="project" value="UniProtKB-KW"/>
</dbReference>
<sequence length="157" mass="17425">MKIPIRHSARVVLVSDADRLLLFSARSADVVRWFTVGGGLNPGESHAQAALRELREETGLTGVRLGPEVWRGRPWTTSRDGVAHEVRQRYFLARVPAFDVDTSGFEEVERAAITGHRWWSQAELAATTDLLRPAGLPELLGRLLREGPPDRPIIVDG</sequence>
<evidence type="ECO:0000256" key="3">
    <source>
        <dbReference type="ARBA" id="ARBA00022842"/>
    </source>
</evidence>
<dbReference type="PANTHER" id="PTHR43046">
    <property type="entry name" value="GDP-MANNOSE MANNOSYL HYDROLASE"/>
    <property type="match status" value="1"/>
</dbReference>
<proteinExistence type="predicted"/>
<name>A0ABV8G6E8_9ACTN</name>
<dbReference type="InterPro" id="IPR015797">
    <property type="entry name" value="NUDIX_hydrolase-like_dom_sf"/>
</dbReference>
<evidence type="ECO:0000313" key="6">
    <source>
        <dbReference type="Proteomes" id="UP001595851"/>
    </source>
</evidence>
<dbReference type="CDD" id="cd04685">
    <property type="entry name" value="NUDIX_Hydrolase"/>
    <property type="match status" value="1"/>
</dbReference>
<organism evidence="5 6">
    <name type="scientific">Nonomuraea purpurea</name>
    <dbReference type="NCBI Taxonomy" id="1849276"/>
    <lineage>
        <taxon>Bacteria</taxon>
        <taxon>Bacillati</taxon>
        <taxon>Actinomycetota</taxon>
        <taxon>Actinomycetes</taxon>
        <taxon>Streptosporangiales</taxon>
        <taxon>Streptosporangiaceae</taxon>
        <taxon>Nonomuraea</taxon>
    </lineage>
</organism>
<evidence type="ECO:0000256" key="1">
    <source>
        <dbReference type="ARBA" id="ARBA00001946"/>
    </source>
</evidence>
<evidence type="ECO:0000256" key="2">
    <source>
        <dbReference type="ARBA" id="ARBA00022801"/>
    </source>
</evidence>
<dbReference type="InterPro" id="IPR020084">
    <property type="entry name" value="NUDIX_hydrolase_CS"/>
</dbReference>
<dbReference type="EMBL" id="JBHSBI010000009">
    <property type="protein sequence ID" value="MFC4009561.1"/>
    <property type="molecule type" value="Genomic_DNA"/>
</dbReference>
<dbReference type="RefSeq" id="WP_379529594.1">
    <property type="nucleotide sequence ID" value="NZ_JBHSBI010000009.1"/>
</dbReference>
<dbReference type="PANTHER" id="PTHR43046:SF12">
    <property type="entry name" value="GDP-MANNOSE MANNOSYL HYDROLASE"/>
    <property type="match status" value="1"/>
</dbReference>
<comment type="cofactor">
    <cofactor evidence="1">
        <name>Mg(2+)</name>
        <dbReference type="ChEBI" id="CHEBI:18420"/>
    </cofactor>
</comment>
<dbReference type="PROSITE" id="PS51462">
    <property type="entry name" value="NUDIX"/>
    <property type="match status" value="1"/>
</dbReference>
<gene>
    <name evidence="5" type="ORF">ACFOY2_20205</name>
</gene>
<evidence type="ECO:0000259" key="4">
    <source>
        <dbReference type="PROSITE" id="PS51462"/>
    </source>
</evidence>
<reference evidence="6" key="1">
    <citation type="journal article" date="2019" name="Int. J. Syst. Evol. Microbiol.">
        <title>The Global Catalogue of Microorganisms (GCM) 10K type strain sequencing project: providing services to taxonomists for standard genome sequencing and annotation.</title>
        <authorList>
            <consortium name="The Broad Institute Genomics Platform"/>
            <consortium name="The Broad Institute Genome Sequencing Center for Infectious Disease"/>
            <person name="Wu L."/>
            <person name="Ma J."/>
        </authorList>
    </citation>
    <scope>NUCLEOTIDE SEQUENCE [LARGE SCALE GENOMIC DNA]</scope>
    <source>
        <strain evidence="6">TBRC 1276</strain>
    </source>
</reference>
<dbReference type="SUPFAM" id="SSF55811">
    <property type="entry name" value="Nudix"/>
    <property type="match status" value="1"/>
</dbReference>
<dbReference type="Pfam" id="PF00293">
    <property type="entry name" value="NUDIX"/>
    <property type="match status" value="1"/>
</dbReference>
<evidence type="ECO:0000313" key="5">
    <source>
        <dbReference type="EMBL" id="MFC4009561.1"/>
    </source>
</evidence>
<dbReference type="Proteomes" id="UP001595851">
    <property type="component" value="Unassembled WGS sequence"/>
</dbReference>
<comment type="caution">
    <text evidence="5">The sequence shown here is derived from an EMBL/GenBank/DDBJ whole genome shotgun (WGS) entry which is preliminary data.</text>
</comment>
<keyword evidence="6" id="KW-1185">Reference proteome</keyword>
<keyword evidence="2 5" id="KW-0378">Hydrolase</keyword>
<feature type="domain" description="Nudix hydrolase" evidence="4">
    <location>
        <begin position="4"/>
        <end position="144"/>
    </location>
</feature>
<keyword evidence="3" id="KW-0460">Magnesium</keyword>
<accession>A0ABV8G6E8</accession>
<dbReference type="InterPro" id="IPR000086">
    <property type="entry name" value="NUDIX_hydrolase_dom"/>
</dbReference>
<protein>
    <submittedName>
        <fullName evidence="5">NUDIX hydrolase</fullName>
    </submittedName>
</protein>